<name>A0A1H5VGY0_9BACT</name>
<feature type="transmembrane region" description="Helical" evidence="1">
    <location>
        <begin position="208"/>
        <end position="231"/>
    </location>
</feature>
<evidence type="ECO:0000313" key="2">
    <source>
        <dbReference type="EMBL" id="SEF86480.1"/>
    </source>
</evidence>
<feature type="transmembrane region" description="Helical" evidence="1">
    <location>
        <begin position="168"/>
        <end position="188"/>
    </location>
</feature>
<gene>
    <name evidence="2" type="ORF">SAMN03080598_01661</name>
</gene>
<feature type="transmembrane region" description="Helical" evidence="1">
    <location>
        <begin position="118"/>
        <end position="140"/>
    </location>
</feature>
<reference evidence="3" key="1">
    <citation type="submission" date="2016-10" db="EMBL/GenBank/DDBJ databases">
        <authorList>
            <person name="Varghese N."/>
            <person name="Submissions S."/>
        </authorList>
    </citation>
    <scope>NUCLEOTIDE SEQUENCE [LARGE SCALE GENOMIC DNA]</scope>
    <source>
        <strain evidence="3">DSM 17298</strain>
    </source>
</reference>
<evidence type="ECO:0000256" key="1">
    <source>
        <dbReference type="SAM" id="Phobius"/>
    </source>
</evidence>
<dbReference type="InterPro" id="IPR021737">
    <property type="entry name" value="Phage_phiKZ_Orf197"/>
</dbReference>
<dbReference type="STRING" id="1120964.GCA_001313265_01162"/>
<keyword evidence="1" id="KW-1133">Transmembrane helix</keyword>
<accession>A0A1H5VGY0</accession>
<keyword evidence="1" id="KW-0472">Membrane</keyword>
<keyword evidence="1" id="KW-0812">Transmembrane</keyword>
<feature type="transmembrane region" description="Helical" evidence="1">
    <location>
        <begin position="84"/>
        <end position="106"/>
    </location>
</feature>
<dbReference type="AlphaFoldDB" id="A0A1H5VGY0"/>
<evidence type="ECO:0000313" key="3">
    <source>
        <dbReference type="Proteomes" id="UP000236736"/>
    </source>
</evidence>
<feature type="transmembrane region" description="Helical" evidence="1">
    <location>
        <begin position="37"/>
        <end position="54"/>
    </location>
</feature>
<dbReference type="Proteomes" id="UP000236736">
    <property type="component" value="Unassembled WGS sequence"/>
</dbReference>
<proteinExistence type="predicted"/>
<protein>
    <recommendedName>
        <fullName evidence="4">DUF3307 domain-containing protein</fullName>
    </recommendedName>
</protein>
<dbReference type="EMBL" id="FNVR01000007">
    <property type="protein sequence ID" value="SEF86480.1"/>
    <property type="molecule type" value="Genomic_DNA"/>
</dbReference>
<dbReference type="OrthoDB" id="8536716at2"/>
<evidence type="ECO:0008006" key="4">
    <source>
        <dbReference type="Google" id="ProtNLM"/>
    </source>
</evidence>
<sequence length="234" mass="26756">MIILLKLLLAHLIGDFLLQPKSWVTEKEKKKVKSPKIYLHFLIHGALVVILLGIEFWDLALCLMLIHGLIDLIKLYFQKSNNRVFWFFADQITHLTAILGLWYLWFQPEINLSISPAFWIYLTALILITQAAGITIQLLLEGWSKKLDLSEGASLQNAGKYIGILERLFVFVFVITGKWEAIGFLLAAKSVFRFGDLRKSKDRKLTEYILIGTLISFGISILSGIAVHWLVEKI</sequence>
<organism evidence="2 3">
    <name type="scientific">Algoriphagus boritolerans DSM 17298 = JCM 18970</name>
    <dbReference type="NCBI Taxonomy" id="1120964"/>
    <lineage>
        <taxon>Bacteria</taxon>
        <taxon>Pseudomonadati</taxon>
        <taxon>Bacteroidota</taxon>
        <taxon>Cytophagia</taxon>
        <taxon>Cytophagales</taxon>
        <taxon>Cyclobacteriaceae</taxon>
        <taxon>Algoriphagus</taxon>
    </lineage>
</organism>
<dbReference type="RefSeq" id="WP_103924340.1">
    <property type="nucleotide sequence ID" value="NZ_FNVR01000007.1"/>
</dbReference>
<keyword evidence="3" id="KW-1185">Reference proteome</keyword>
<dbReference type="Pfam" id="PF11750">
    <property type="entry name" value="DUF3307"/>
    <property type="match status" value="1"/>
</dbReference>